<evidence type="ECO:0000313" key="1">
    <source>
        <dbReference type="EMBL" id="AOY78356.1"/>
    </source>
</evidence>
<protein>
    <recommendedName>
        <fullName evidence="3">Phage portal protein</fullName>
    </recommendedName>
</protein>
<dbReference type="Proteomes" id="UP000177894">
    <property type="component" value="Chromosome"/>
</dbReference>
<name>A0ABN4TCA9_9CLOT</name>
<dbReference type="InterPro" id="IPR018755">
    <property type="entry name" value="Phage_Mu_Gp48"/>
</dbReference>
<sequence length="171" mass="19358">MPGYYKTSQVMNSLTGVEAIQMQEFNSKLDDVLNQFFVDTATFALERWEKELGIPVNNSKPAAFRRSVIKSKLRGSGTVTVNLIKNVSESYSNGEVDVIENNPNYSFTVKFVGTLGIPPNLEDLKNAIEEIKPAHLVALFQFIYNTHNTLAQFTHNQLSQYTHDQLREEVI</sequence>
<dbReference type="Pfam" id="PF10076">
    <property type="entry name" value="Phage_Mu_Gp48"/>
    <property type="match status" value="1"/>
</dbReference>
<proteinExistence type="predicted"/>
<reference evidence="1 2" key="1">
    <citation type="submission" date="2016-10" db="EMBL/GenBank/DDBJ databases">
        <title>Complete Genome Sequence of Acetogen Clostridium formicoaceticum ATCC 27076.</title>
        <authorList>
            <person name="Bao T."/>
            <person name="Cheng C."/>
            <person name="Zhao J."/>
            <person name="Yang S.-T."/>
            <person name="Wang J."/>
            <person name="Wang M."/>
        </authorList>
    </citation>
    <scope>NUCLEOTIDE SEQUENCE [LARGE SCALE GENOMIC DNA]</scope>
    <source>
        <strain evidence="1 2">ATCC 27076</strain>
    </source>
</reference>
<keyword evidence="2" id="KW-1185">Reference proteome</keyword>
<evidence type="ECO:0008006" key="3">
    <source>
        <dbReference type="Google" id="ProtNLM"/>
    </source>
</evidence>
<evidence type="ECO:0000313" key="2">
    <source>
        <dbReference type="Proteomes" id="UP000177894"/>
    </source>
</evidence>
<dbReference type="EMBL" id="CP017603">
    <property type="protein sequence ID" value="AOY78356.1"/>
    <property type="molecule type" value="Genomic_DNA"/>
</dbReference>
<gene>
    <name evidence="1" type="ORF">BJL90_12935</name>
</gene>
<accession>A0ABN4TCA9</accession>
<organism evidence="1 2">
    <name type="scientific">Clostridium formicaceticum</name>
    <dbReference type="NCBI Taxonomy" id="1497"/>
    <lineage>
        <taxon>Bacteria</taxon>
        <taxon>Bacillati</taxon>
        <taxon>Bacillota</taxon>
        <taxon>Clostridia</taxon>
        <taxon>Eubacteriales</taxon>
        <taxon>Clostridiaceae</taxon>
        <taxon>Clostridium</taxon>
    </lineage>
</organism>